<accession>A0A2S7A8D0</accession>
<protein>
    <recommendedName>
        <fullName evidence="3">HNH domain-containing protein</fullName>
    </recommendedName>
</protein>
<sequence>MSKKRLKTLRTNAFHAQTGRCFYCCRPMWLSSPDELGLRPRSARPFQCSAEHLLAKQDGGGDTPENVVAAHVVCNQRRHRITPPPSPEAYLARVSRKIAKNKWHPSWLNLKSCAMVVPAPTSLL</sequence>
<dbReference type="Gene3D" id="1.10.30.50">
    <property type="match status" value="1"/>
</dbReference>
<dbReference type="AlphaFoldDB" id="A0A2S7A8D0"/>
<gene>
    <name evidence="1" type="ORF">XarjCFBP7645_21025</name>
</gene>
<comment type="caution">
    <text evidence="1">The sequence shown here is derived from an EMBL/GenBank/DDBJ whole genome shotgun (WGS) entry which is preliminary data.</text>
</comment>
<reference evidence="1 2" key="1">
    <citation type="submission" date="2016-08" db="EMBL/GenBank/DDBJ databases">
        <title>Evolution of the type three secretion system and type three effector repertoires in Xanthomonas.</title>
        <authorList>
            <person name="Merda D."/>
            <person name="Briand M."/>
            <person name="Bosis E."/>
            <person name="Rousseau C."/>
            <person name="Portier P."/>
            <person name="Jacques M.-A."/>
            <person name="Fischer-Le Saux M."/>
        </authorList>
    </citation>
    <scope>NUCLEOTIDE SEQUENCE [LARGE SCALE GENOMIC DNA]</scope>
    <source>
        <strain evidence="1 2">CFBP 7645</strain>
    </source>
</reference>
<organism evidence="1 2">
    <name type="scientific">Xanthomonas arboricola</name>
    <dbReference type="NCBI Taxonomy" id="56448"/>
    <lineage>
        <taxon>Bacteria</taxon>
        <taxon>Pseudomonadati</taxon>
        <taxon>Pseudomonadota</taxon>
        <taxon>Gammaproteobacteria</taxon>
        <taxon>Lysobacterales</taxon>
        <taxon>Lysobacteraceae</taxon>
        <taxon>Xanthomonas</taxon>
    </lineage>
</organism>
<evidence type="ECO:0008006" key="3">
    <source>
        <dbReference type="Google" id="ProtNLM"/>
    </source>
</evidence>
<proteinExistence type="predicted"/>
<name>A0A2S7A8D0_9XANT</name>
<evidence type="ECO:0000313" key="1">
    <source>
        <dbReference type="EMBL" id="PPU04905.1"/>
    </source>
</evidence>
<evidence type="ECO:0000313" key="2">
    <source>
        <dbReference type="Proteomes" id="UP000239204"/>
    </source>
</evidence>
<dbReference type="EMBL" id="MIGY01000005">
    <property type="protein sequence ID" value="PPU04905.1"/>
    <property type="molecule type" value="Genomic_DNA"/>
</dbReference>
<dbReference type="Proteomes" id="UP000239204">
    <property type="component" value="Unassembled WGS sequence"/>
</dbReference>